<organism evidence="2 3">
    <name type="scientific">Diversispora epigaea</name>
    <dbReference type="NCBI Taxonomy" id="1348612"/>
    <lineage>
        <taxon>Eukaryota</taxon>
        <taxon>Fungi</taxon>
        <taxon>Fungi incertae sedis</taxon>
        <taxon>Mucoromycota</taxon>
        <taxon>Glomeromycotina</taxon>
        <taxon>Glomeromycetes</taxon>
        <taxon>Diversisporales</taxon>
        <taxon>Diversisporaceae</taxon>
        <taxon>Diversispora</taxon>
    </lineage>
</organism>
<dbReference type="GO" id="GO:0015179">
    <property type="term" value="F:L-amino acid transmembrane transporter activity"/>
    <property type="evidence" value="ECO:0007669"/>
    <property type="project" value="TreeGrafter"/>
</dbReference>
<feature type="transmembrane region" description="Helical" evidence="1">
    <location>
        <begin position="56"/>
        <end position="80"/>
    </location>
</feature>
<evidence type="ECO:0000313" key="3">
    <source>
        <dbReference type="Proteomes" id="UP000266861"/>
    </source>
</evidence>
<name>A0A397JF35_9GLOM</name>
<keyword evidence="1" id="KW-1133">Transmembrane helix</keyword>
<feature type="transmembrane region" description="Helical" evidence="1">
    <location>
        <begin position="12"/>
        <end position="36"/>
    </location>
</feature>
<proteinExistence type="predicted"/>
<comment type="caution">
    <text evidence="2">The sequence shown here is derived from an EMBL/GenBank/DDBJ whole genome shotgun (WGS) entry which is preliminary data.</text>
</comment>
<dbReference type="AlphaFoldDB" id="A0A397JF35"/>
<dbReference type="OrthoDB" id="10062876at2759"/>
<dbReference type="PANTHER" id="PTHR11785:SF512">
    <property type="entry name" value="SOBREMESA, ISOFORM B"/>
    <property type="match status" value="1"/>
</dbReference>
<dbReference type="PANTHER" id="PTHR11785">
    <property type="entry name" value="AMINO ACID TRANSPORTER"/>
    <property type="match status" value="1"/>
</dbReference>
<keyword evidence="3" id="KW-1185">Reference proteome</keyword>
<dbReference type="Proteomes" id="UP000266861">
    <property type="component" value="Unassembled WGS sequence"/>
</dbReference>
<feature type="transmembrane region" description="Helical" evidence="1">
    <location>
        <begin position="92"/>
        <end position="117"/>
    </location>
</feature>
<dbReference type="Gene3D" id="1.20.1740.10">
    <property type="entry name" value="Amino acid/polyamine transporter I"/>
    <property type="match status" value="1"/>
</dbReference>
<sequence length="169" mass="19313">MRNPRRKLRISNPASVLIVGILYCLAILALIITIPMEFMEYSDDPVIMSAKLGDKIGLGIAIAILYVISCFGAVGSGLLVLRKTEPERRHPFRINISWVYFFILFSLAIFVGAFFPALDTKPRNFIERYYYIITYTIILFGLSCWYLIYYLPRRNSISTPPEMSNVVIG</sequence>
<dbReference type="InterPro" id="IPR050598">
    <property type="entry name" value="AminoAcid_Transporter"/>
</dbReference>
<feature type="transmembrane region" description="Helical" evidence="1">
    <location>
        <begin position="129"/>
        <end position="151"/>
    </location>
</feature>
<protein>
    <submittedName>
        <fullName evidence="2">Uncharacterized protein</fullName>
    </submittedName>
</protein>
<accession>A0A397JF35</accession>
<gene>
    <name evidence="2" type="ORF">Glove_54g137</name>
</gene>
<evidence type="ECO:0000313" key="2">
    <source>
        <dbReference type="EMBL" id="RHZ86187.1"/>
    </source>
</evidence>
<reference evidence="2 3" key="1">
    <citation type="submission" date="2018-08" db="EMBL/GenBank/DDBJ databases">
        <title>Genome and evolution of the arbuscular mycorrhizal fungus Diversispora epigaea (formerly Glomus versiforme) and its bacterial endosymbionts.</title>
        <authorList>
            <person name="Sun X."/>
            <person name="Fei Z."/>
            <person name="Harrison M."/>
        </authorList>
    </citation>
    <scope>NUCLEOTIDE SEQUENCE [LARGE SCALE GENOMIC DNA]</scope>
    <source>
        <strain evidence="2 3">IT104</strain>
    </source>
</reference>
<dbReference type="EMBL" id="PQFF01000051">
    <property type="protein sequence ID" value="RHZ86187.1"/>
    <property type="molecule type" value="Genomic_DNA"/>
</dbReference>
<evidence type="ECO:0000256" key="1">
    <source>
        <dbReference type="SAM" id="Phobius"/>
    </source>
</evidence>
<keyword evidence="1" id="KW-0472">Membrane</keyword>
<keyword evidence="1" id="KW-0812">Transmembrane</keyword>